<protein>
    <submittedName>
        <fullName evidence="3">AtpZ/AtpI family protein</fullName>
    </submittedName>
</protein>
<dbReference type="RefSeq" id="WP_211682410.1">
    <property type="nucleotide sequence ID" value="NZ_JAGRQH010000006.1"/>
</dbReference>
<proteinExistence type="predicted"/>
<keyword evidence="2" id="KW-0472">Membrane</keyword>
<reference evidence="3 4" key="1">
    <citation type="submission" date="2021-04" db="EMBL/GenBank/DDBJ databases">
        <title>The complete genome sequence of Neokomagataea sp. TBRC 2177.</title>
        <authorList>
            <person name="Charoenyingcharoen P."/>
            <person name="Yukphan P."/>
        </authorList>
    </citation>
    <scope>NUCLEOTIDE SEQUENCE [LARGE SCALE GENOMIC DNA]</scope>
    <source>
        <strain evidence="3 4">TBRC 2177</strain>
    </source>
</reference>
<feature type="compositionally biased region" description="Basic and acidic residues" evidence="1">
    <location>
        <begin position="1"/>
        <end position="24"/>
    </location>
</feature>
<gene>
    <name evidence="3" type="ORF">KB213_09170</name>
</gene>
<organism evidence="3 4">
    <name type="scientific">Neokomagataea anthophila</name>
    <dbReference type="NCBI Taxonomy" id="2826925"/>
    <lineage>
        <taxon>Bacteria</taxon>
        <taxon>Pseudomonadati</taxon>
        <taxon>Pseudomonadota</taxon>
        <taxon>Alphaproteobacteria</taxon>
        <taxon>Acetobacterales</taxon>
        <taxon>Acetobacteraceae</taxon>
        <taxon>Neokomagataea</taxon>
    </lineage>
</organism>
<feature type="transmembrane region" description="Helical" evidence="2">
    <location>
        <begin position="49"/>
        <end position="72"/>
    </location>
</feature>
<evidence type="ECO:0000256" key="2">
    <source>
        <dbReference type="SAM" id="Phobius"/>
    </source>
</evidence>
<keyword evidence="2" id="KW-1133">Transmembrane helix</keyword>
<name>A0ABS5E8I9_9PROT</name>
<keyword evidence="2" id="KW-0812">Transmembrane</keyword>
<comment type="caution">
    <text evidence="3">The sequence shown here is derived from an EMBL/GenBank/DDBJ whole genome shotgun (WGS) entry which is preliminary data.</text>
</comment>
<evidence type="ECO:0000313" key="3">
    <source>
        <dbReference type="EMBL" id="MBR0560219.1"/>
    </source>
</evidence>
<feature type="transmembrane region" description="Helical" evidence="2">
    <location>
        <begin position="79"/>
        <end position="98"/>
    </location>
</feature>
<evidence type="ECO:0000313" key="4">
    <source>
        <dbReference type="Proteomes" id="UP000677812"/>
    </source>
</evidence>
<accession>A0ABS5E8I9</accession>
<feature type="region of interest" description="Disordered" evidence="1">
    <location>
        <begin position="1"/>
        <end position="42"/>
    </location>
</feature>
<sequence length="124" mass="13173">MVHRPSEKEESFTKRLARADEKLSPKKRSKKAGASSSSDGNKTLSEFSVAMRLGTELAAGLAVGVAIGYALGCWLGYKVVFIMIFALLGCGAGMINAWRVLNGPALLAGPTNNGRSQRGCRIDD</sequence>
<keyword evidence="4" id="KW-1185">Reference proteome</keyword>
<dbReference type="Proteomes" id="UP000677812">
    <property type="component" value="Unassembled WGS sequence"/>
</dbReference>
<evidence type="ECO:0000256" key="1">
    <source>
        <dbReference type="SAM" id="MobiDB-lite"/>
    </source>
</evidence>
<dbReference type="EMBL" id="JAGRQH010000006">
    <property type="protein sequence ID" value="MBR0560219.1"/>
    <property type="molecule type" value="Genomic_DNA"/>
</dbReference>
<dbReference type="InterPro" id="IPR032820">
    <property type="entry name" value="ATPase_put"/>
</dbReference>
<dbReference type="Pfam" id="PF09527">
    <property type="entry name" value="ATPase_gene1"/>
    <property type="match status" value="1"/>
</dbReference>